<dbReference type="GO" id="GO:0000981">
    <property type="term" value="F:DNA-binding transcription factor activity, RNA polymerase II-specific"/>
    <property type="evidence" value="ECO:0007669"/>
    <property type="project" value="InterPro"/>
</dbReference>
<dbReference type="Pfam" id="PF00172">
    <property type="entry name" value="Zn_clus"/>
    <property type="match status" value="1"/>
</dbReference>
<keyword evidence="7" id="KW-1185">Reference proteome</keyword>
<dbReference type="PROSITE" id="PS00463">
    <property type="entry name" value="ZN2_CY6_FUNGAL_1"/>
    <property type="match status" value="1"/>
</dbReference>
<comment type="caution">
    <text evidence="6">The sequence shown here is derived from an EMBL/GenBank/DDBJ whole genome shotgun (WGS) entry which is preliminary data.</text>
</comment>
<dbReference type="GO" id="GO:0000435">
    <property type="term" value="P:positive regulation of transcription from RNA polymerase II promoter by galactose"/>
    <property type="evidence" value="ECO:0007669"/>
    <property type="project" value="TreeGrafter"/>
</dbReference>
<evidence type="ECO:0000256" key="3">
    <source>
        <dbReference type="ARBA" id="ARBA00023242"/>
    </source>
</evidence>
<feature type="region of interest" description="Disordered" evidence="4">
    <location>
        <begin position="104"/>
        <end position="133"/>
    </location>
</feature>
<gene>
    <name evidence="6" type="ORF">TD95_004329</name>
</gene>
<evidence type="ECO:0000313" key="7">
    <source>
        <dbReference type="Proteomes" id="UP000033483"/>
    </source>
</evidence>
<dbReference type="InterPro" id="IPR036864">
    <property type="entry name" value="Zn2-C6_fun-type_DNA-bd_sf"/>
</dbReference>
<dbReference type="SUPFAM" id="SSF57701">
    <property type="entry name" value="Zn2/Cys6 DNA-binding domain"/>
    <property type="match status" value="1"/>
</dbReference>
<evidence type="ECO:0000256" key="4">
    <source>
        <dbReference type="SAM" id="MobiDB-lite"/>
    </source>
</evidence>
<dbReference type="Gene3D" id="4.10.240.10">
    <property type="entry name" value="Zn(2)-C6 fungal-type DNA-binding domain"/>
    <property type="match status" value="1"/>
</dbReference>
<reference evidence="6 7" key="1">
    <citation type="submission" date="2015-03" db="EMBL/GenBank/DDBJ databases">
        <authorList>
            <person name="Radwan O."/>
            <person name="Al-Naeli F.A."/>
            <person name="Rendon G.A."/>
            <person name="Fields C."/>
        </authorList>
    </citation>
    <scope>NUCLEOTIDE SEQUENCE [LARGE SCALE GENOMIC DNA]</scope>
    <source>
        <strain evidence="6">CR-DP1</strain>
    </source>
</reference>
<dbReference type="PANTHER" id="PTHR47424:SF12">
    <property type="entry name" value="TRANSCRIPTION FACTOR ASQA"/>
    <property type="match status" value="1"/>
</dbReference>
<dbReference type="InterPro" id="IPR051127">
    <property type="entry name" value="Fungal_SecMet_Regulators"/>
</dbReference>
<evidence type="ECO:0000259" key="5">
    <source>
        <dbReference type="PROSITE" id="PS50048"/>
    </source>
</evidence>
<dbReference type="AlphaFoldDB" id="A0A0F4ZLC8"/>
<dbReference type="CDD" id="cd00067">
    <property type="entry name" value="GAL4"/>
    <property type="match status" value="1"/>
</dbReference>
<dbReference type="InterPro" id="IPR001138">
    <property type="entry name" value="Zn2Cys6_DnaBD"/>
</dbReference>
<dbReference type="PROSITE" id="PS50048">
    <property type="entry name" value="ZN2_CY6_FUNGAL_2"/>
    <property type="match status" value="1"/>
</dbReference>
<organism evidence="6 7">
    <name type="scientific">Thielaviopsis punctulata</name>
    <dbReference type="NCBI Taxonomy" id="72032"/>
    <lineage>
        <taxon>Eukaryota</taxon>
        <taxon>Fungi</taxon>
        <taxon>Dikarya</taxon>
        <taxon>Ascomycota</taxon>
        <taxon>Pezizomycotina</taxon>
        <taxon>Sordariomycetes</taxon>
        <taxon>Hypocreomycetidae</taxon>
        <taxon>Microascales</taxon>
        <taxon>Ceratocystidaceae</taxon>
        <taxon>Thielaviopsis</taxon>
    </lineage>
</organism>
<dbReference type="OrthoDB" id="2283488at2759"/>
<evidence type="ECO:0000256" key="1">
    <source>
        <dbReference type="ARBA" id="ARBA00023015"/>
    </source>
</evidence>
<accession>A0A0F4ZLC8</accession>
<dbReference type="GO" id="GO:0005634">
    <property type="term" value="C:nucleus"/>
    <property type="evidence" value="ECO:0007669"/>
    <property type="project" value="TreeGrafter"/>
</dbReference>
<proteinExistence type="predicted"/>
<evidence type="ECO:0000256" key="2">
    <source>
        <dbReference type="ARBA" id="ARBA00023163"/>
    </source>
</evidence>
<feature type="compositionally biased region" description="Polar residues" evidence="4">
    <location>
        <begin position="18"/>
        <end position="31"/>
    </location>
</feature>
<dbReference type="GO" id="GO:0000978">
    <property type="term" value="F:RNA polymerase II cis-regulatory region sequence-specific DNA binding"/>
    <property type="evidence" value="ECO:0007669"/>
    <property type="project" value="TreeGrafter"/>
</dbReference>
<feature type="region of interest" description="Disordered" evidence="4">
    <location>
        <begin position="1"/>
        <end position="37"/>
    </location>
</feature>
<dbReference type="PANTHER" id="PTHR47424">
    <property type="entry name" value="REGULATORY PROTEIN GAL4"/>
    <property type="match status" value="1"/>
</dbReference>
<sequence>MFSSFQTAVPDSDALVPSSVSESTQKQSQSQRPKRVQIRKACDACRQARVKCNEVWPCRRCRDTGRKCGNETQNEFKELPGAIREIEKLRRQVKELKGALENVTEVKQQQQQQQQQQQRDQPPPKLSDAPPKTWRGVTIHNLKYGQLSLEYLIYRLCSSFGEDSLFLPVPPEPFLPLDESAANFPQPPRIEQDAYIDRFWLGVHVLLPVVDEVLFRKHYADLWASVPAHANRPADRLVDIILAVSMQPASHPAANFFFARWKAAFALNAVDFAQVQSAIVASAYFVGDWRYDEALQTVGLALRTAHMLGLPSGAFSSGDAVLNELGRRTWLVLASIENELALRLDRLPLIPLHHVPRLTDRAGSAVAADVHWLDFLNMRVELLVLTRNICTTMSSRAAAVDPTRVPRTDAEQRSREDLAAYALGIVAALRAWSGSVPRGLHLRRQDDEAAAFSTDESIPVFDGQPLWLVRQQLTLELLFHTMCLQILRPFVRTAGTKAGGPNGEAAAEAAVRHAVTVMRLIGYGKKHHELRGWRISCSMLTEAVWTCGTFAVGHAGQPMAAAARRGLRIAVVVDMHNGLEDVGGGPKHQVARVRILRVVEWLEQRLGKEDRGTFDGLPMWMRQSEGWRLLEEAEVLHEGDVMDLGL</sequence>
<dbReference type="EMBL" id="LAEV01000173">
    <property type="protein sequence ID" value="KKA30941.1"/>
    <property type="molecule type" value="Genomic_DNA"/>
</dbReference>
<evidence type="ECO:0000313" key="6">
    <source>
        <dbReference type="EMBL" id="KKA30941.1"/>
    </source>
</evidence>
<feature type="domain" description="Zn(2)-C6 fungal-type" evidence="5">
    <location>
        <begin position="41"/>
        <end position="68"/>
    </location>
</feature>
<dbReference type="SMART" id="SM00066">
    <property type="entry name" value="GAL4"/>
    <property type="match status" value="1"/>
</dbReference>
<keyword evidence="1" id="KW-0805">Transcription regulation</keyword>
<keyword evidence="3" id="KW-0539">Nucleus</keyword>
<feature type="compositionally biased region" description="Low complexity" evidence="4">
    <location>
        <begin position="108"/>
        <end position="118"/>
    </location>
</feature>
<protein>
    <recommendedName>
        <fullName evidence="5">Zn(2)-C6 fungal-type domain-containing protein</fullName>
    </recommendedName>
</protein>
<dbReference type="CDD" id="cd12148">
    <property type="entry name" value="fungal_TF_MHR"/>
    <property type="match status" value="1"/>
</dbReference>
<dbReference type="GO" id="GO:0008270">
    <property type="term" value="F:zinc ion binding"/>
    <property type="evidence" value="ECO:0007669"/>
    <property type="project" value="InterPro"/>
</dbReference>
<keyword evidence="2" id="KW-0804">Transcription</keyword>
<name>A0A0F4ZLC8_9PEZI</name>
<dbReference type="Proteomes" id="UP000033483">
    <property type="component" value="Unassembled WGS sequence"/>
</dbReference>